<dbReference type="EMBL" id="LNIX01000005">
    <property type="protein sequence ID" value="OXA54632.1"/>
    <property type="molecule type" value="Genomic_DNA"/>
</dbReference>
<dbReference type="OrthoDB" id="8299140at2759"/>
<accession>A0A226EAG4</accession>
<feature type="transmembrane region" description="Helical" evidence="8">
    <location>
        <begin position="333"/>
        <end position="355"/>
    </location>
</feature>
<keyword evidence="2" id="KW-1003">Cell membrane</keyword>
<reference evidence="10 11" key="1">
    <citation type="submission" date="2015-12" db="EMBL/GenBank/DDBJ databases">
        <title>The genome of Folsomia candida.</title>
        <authorList>
            <person name="Faddeeva A."/>
            <person name="Derks M.F."/>
            <person name="Anvar Y."/>
            <person name="Smit S."/>
            <person name="Van Straalen N."/>
            <person name="Roelofs D."/>
        </authorList>
    </citation>
    <scope>NUCLEOTIDE SEQUENCE [LARGE SCALE GENOMIC DNA]</scope>
    <source>
        <strain evidence="10 11">VU population</strain>
        <tissue evidence="10">Whole body</tissue>
    </source>
</reference>
<evidence type="ECO:0000256" key="2">
    <source>
        <dbReference type="ARBA" id="ARBA00022475"/>
    </source>
</evidence>
<feature type="signal peptide" evidence="9">
    <location>
        <begin position="1"/>
        <end position="21"/>
    </location>
</feature>
<gene>
    <name evidence="10" type="ORF">Fcan01_10968</name>
</gene>
<feature type="transmembrane region" description="Helical" evidence="8">
    <location>
        <begin position="674"/>
        <end position="695"/>
    </location>
</feature>
<dbReference type="AlphaFoldDB" id="A0A226EAG4"/>
<comment type="subcellular location">
    <subcellularLocation>
        <location evidence="1">Cell membrane</location>
        <topology evidence="1">Multi-pass membrane protein</topology>
    </subcellularLocation>
</comment>
<evidence type="ECO:0000256" key="3">
    <source>
        <dbReference type="ARBA" id="ARBA00022692"/>
    </source>
</evidence>
<evidence type="ECO:0000256" key="5">
    <source>
        <dbReference type="ARBA" id="ARBA00023136"/>
    </source>
</evidence>
<dbReference type="PANTHER" id="PTHR42643:SF24">
    <property type="entry name" value="IONOTROPIC RECEPTOR 60A"/>
    <property type="match status" value="1"/>
</dbReference>
<keyword evidence="5 8" id="KW-0472">Membrane</keyword>
<keyword evidence="3 8" id="KW-0812">Transmembrane</keyword>
<comment type="caution">
    <text evidence="10">The sequence shown here is derived from an EMBL/GenBank/DDBJ whole genome shotgun (WGS) entry which is preliminary data.</text>
</comment>
<dbReference type="GO" id="GO:0005886">
    <property type="term" value="C:plasma membrane"/>
    <property type="evidence" value="ECO:0007669"/>
    <property type="project" value="UniProtKB-SubCell"/>
</dbReference>
<evidence type="ECO:0000256" key="6">
    <source>
        <dbReference type="ARBA" id="ARBA00023170"/>
    </source>
</evidence>
<evidence type="ECO:0000256" key="7">
    <source>
        <dbReference type="ARBA" id="ARBA00023180"/>
    </source>
</evidence>
<keyword evidence="9" id="KW-0732">Signal</keyword>
<keyword evidence="4 8" id="KW-1133">Transmembrane helix</keyword>
<organism evidence="10 11">
    <name type="scientific">Folsomia candida</name>
    <name type="common">Springtail</name>
    <dbReference type="NCBI Taxonomy" id="158441"/>
    <lineage>
        <taxon>Eukaryota</taxon>
        <taxon>Metazoa</taxon>
        <taxon>Ecdysozoa</taxon>
        <taxon>Arthropoda</taxon>
        <taxon>Hexapoda</taxon>
        <taxon>Collembola</taxon>
        <taxon>Entomobryomorpha</taxon>
        <taxon>Isotomoidea</taxon>
        <taxon>Isotomidae</taxon>
        <taxon>Proisotominae</taxon>
        <taxon>Folsomia</taxon>
    </lineage>
</organism>
<evidence type="ECO:0000256" key="4">
    <source>
        <dbReference type="ARBA" id="ARBA00022989"/>
    </source>
</evidence>
<feature type="transmembrane region" description="Helical" evidence="8">
    <location>
        <begin position="362"/>
        <end position="381"/>
    </location>
</feature>
<dbReference type="Proteomes" id="UP000198287">
    <property type="component" value="Unassembled WGS sequence"/>
</dbReference>
<name>A0A226EAG4_FOLCA</name>
<evidence type="ECO:0000313" key="10">
    <source>
        <dbReference type="EMBL" id="OXA54632.1"/>
    </source>
</evidence>
<sequence length="697" mass="79932">MHSFSFFTFYIYLLHFKPVTAFGTANNPKLGNIINKIPLGCTPHLICTEIQPHHLHLLNAKQPIFISILPEQVLHTIEALETYSSPSRNVHKSAMSSPYCRFLIVRIELSTPLEIKTSKSLGFLLDFYSSMYSDHGSSISKEYLNTYSPTGRVYILVLLDARQEASPVPLYIPEDRIIPHFAVVFLPSHENRKSTICTSKFENSVPILSTMKCSYIDPSSDLTSYYATIMMPSGWMVDWSATYNENKDNSYSATRYILYEILMYKFNFTEVGKTDCLKPECFRIKLVPDVPNIVKFAIRGSIVALETTEYAFVTCHYKEDLSFKFYTKPFQNLVWVGIALSLGTLVIVGEAFVTMKFEEHRFFVLFYFLTTVLEQAAQMTTEVMRTNFFRLLVIGWLVSATSLTNGYRSLMISSLNAPSVPIFPKMLEDIACSNRDKDISFLQENETLRHRMLGIAWIKKTNIFPNLTTDCFKVFSPPMVSFSIRGPTFSPKLTYYLFTLVSQSTSMSDKLNLLIYQLLSYDQSFYPTKEAVTVSQKNKTTRSIMTSIEEELVQCGKSVFVDTAGVISSWFDHLRWNYHWLKFSVGKTPFAPTLGGWYFQAYDGTESFKVVKLFVNLFETGIIARAKNMQRELDFRTRRMTSTLDIIKSMRIRDGVRHEKGNERGQKMGGSIDTIFILWGALLLISVVMFALEFIRH</sequence>
<keyword evidence="7" id="KW-0325">Glycoprotein</keyword>
<dbReference type="PANTHER" id="PTHR42643">
    <property type="entry name" value="IONOTROPIC RECEPTOR 20A-RELATED"/>
    <property type="match status" value="1"/>
</dbReference>
<protein>
    <submittedName>
        <fullName evidence="10">Uncharacterized protein</fullName>
    </submittedName>
</protein>
<dbReference type="InterPro" id="IPR052192">
    <property type="entry name" value="Insect_Ionotropic_Sensory_Rcpt"/>
</dbReference>
<evidence type="ECO:0000256" key="9">
    <source>
        <dbReference type="SAM" id="SignalP"/>
    </source>
</evidence>
<keyword evidence="11" id="KW-1185">Reference proteome</keyword>
<evidence type="ECO:0000256" key="1">
    <source>
        <dbReference type="ARBA" id="ARBA00004651"/>
    </source>
</evidence>
<keyword evidence="6" id="KW-0675">Receptor</keyword>
<evidence type="ECO:0000313" key="11">
    <source>
        <dbReference type="Proteomes" id="UP000198287"/>
    </source>
</evidence>
<proteinExistence type="predicted"/>
<feature type="chain" id="PRO_5012601389" evidence="9">
    <location>
        <begin position="22"/>
        <end position="697"/>
    </location>
</feature>
<evidence type="ECO:0000256" key="8">
    <source>
        <dbReference type="SAM" id="Phobius"/>
    </source>
</evidence>